<dbReference type="Proteomes" id="UP000759256">
    <property type="component" value="Unassembled WGS sequence"/>
</dbReference>
<dbReference type="EMBL" id="DYVK01000058">
    <property type="protein sequence ID" value="HJG15686.1"/>
    <property type="molecule type" value="Genomic_DNA"/>
</dbReference>
<dbReference type="EMBL" id="CP123971">
    <property type="protein sequence ID" value="WII29358.1"/>
    <property type="molecule type" value="Genomic_DNA"/>
</dbReference>
<dbReference type="AlphaFoldDB" id="A0A089RV27"/>
<dbReference type="Proteomes" id="UP000192575">
    <property type="component" value="Unassembled WGS sequence"/>
</dbReference>
<sequence length="61" mass="7386">MFKDLIKQFNFWVSIFCFILSFFNLFIFERKYLLLTILILIIGVVDMFNAVMTVRVNKKDK</sequence>
<accession>A0A089RV27</accession>
<keyword evidence="1" id="KW-1133">Transmembrane helix</keyword>
<evidence type="ECO:0000313" key="14">
    <source>
        <dbReference type="EMBL" id="PAY48623.1"/>
    </source>
</evidence>
<evidence type="ECO:0000313" key="20">
    <source>
        <dbReference type="Proteomes" id="UP000192575"/>
    </source>
</evidence>
<dbReference type="EMBL" id="CP020858">
    <property type="protein sequence ID" value="ARU19426.1"/>
    <property type="molecule type" value="Genomic_DNA"/>
</dbReference>
<keyword evidence="1" id="KW-0812">Transmembrane</keyword>
<reference evidence="19 20" key="3">
    <citation type="submission" date="2017-03" db="EMBL/GenBank/DDBJ databases">
        <title>Phylogenomics and comparative genomics of Lactobacillus salivarius, a mammalian gut commensal.</title>
        <authorList>
            <person name="Harris H.M."/>
        </authorList>
    </citation>
    <scope>NUCLEOTIDE SEQUENCE [LARGE SCALE GENOMIC DNA]</scope>
    <source>
        <strain evidence="12 19">AH4231</strain>
        <strain evidence="11 20">JCM 1047</strain>
    </source>
</reference>
<reference evidence="25 26" key="8">
    <citation type="submission" date="2019-11" db="EMBL/GenBank/DDBJ databases">
        <title>Draft Genome Sequence of Plant Growth-Promoting Rhizosphere-Associated Bacteria.</title>
        <authorList>
            <person name="Vasilyev I.Y."/>
            <person name="Radchenko V."/>
            <person name="Ilnitskaya E.V."/>
        </authorList>
    </citation>
    <scope>NUCLEOTIDE SEQUENCE [LARGE SCALE GENOMIC DNA]</scope>
    <source>
        <strain evidence="7 26">VRA_01-1sq_f</strain>
        <strain evidence="6 25">VRA_1sq_f</strain>
    </source>
</reference>
<evidence type="ECO:0000313" key="23">
    <source>
        <dbReference type="Proteomes" id="UP000218139"/>
    </source>
</evidence>
<evidence type="ECO:0000313" key="29">
    <source>
        <dbReference type="Proteomes" id="UP000471678"/>
    </source>
</evidence>
<dbReference type="EMBL" id="NBEF01000017">
    <property type="protein sequence ID" value="OQQ90431.1"/>
    <property type="molecule type" value="Genomic_DNA"/>
</dbReference>
<evidence type="ECO:0000313" key="19">
    <source>
        <dbReference type="Proteomes" id="UP000192353"/>
    </source>
</evidence>
<evidence type="ECO:0000313" key="15">
    <source>
        <dbReference type="EMBL" id="PWG52923.1"/>
    </source>
</evidence>
<evidence type="ECO:0000313" key="10">
    <source>
        <dbReference type="EMBL" id="MYZ65920.1"/>
    </source>
</evidence>
<dbReference type="EMBL" id="QFAS01000005">
    <property type="protein sequence ID" value="PWG52923.1"/>
    <property type="molecule type" value="Genomic_DNA"/>
</dbReference>
<evidence type="ECO:0000313" key="25">
    <source>
        <dbReference type="Proteomes" id="UP000437575"/>
    </source>
</evidence>
<proteinExistence type="predicted"/>
<dbReference type="EMBL" id="JAUIQT010000001">
    <property type="protein sequence ID" value="MDN4833530.1"/>
    <property type="molecule type" value="Genomic_DNA"/>
</dbReference>
<dbReference type="EMBL" id="VSTR01000001">
    <property type="protein sequence ID" value="MYY72296.1"/>
    <property type="molecule type" value="Genomic_DNA"/>
</dbReference>
<dbReference type="Proteomes" id="UP000437575">
    <property type="component" value="Unassembled WGS sequence"/>
</dbReference>
<dbReference type="Proteomes" id="UP001174888">
    <property type="component" value="Unassembled WGS sequence"/>
</dbReference>
<evidence type="ECO:0000313" key="27">
    <source>
        <dbReference type="Proteomes" id="UP000470980"/>
    </source>
</evidence>
<evidence type="ECO:0000313" key="2">
    <source>
        <dbReference type="EMBL" id="AIR10447.1"/>
    </source>
</evidence>
<dbReference type="Proteomes" id="UP000471300">
    <property type="component" value="Unassembled WGS sequence"/>
</dbReference>
<evidence type="ECO:0000313" key="7">
    <source>
        <dbReference type="EMBL" id="MSE08882.1"/>
    </source>
</evidence>
<reference evidence="2 18" key="1">
    <citation type="journal article" date="2014" name="BMC Genomics">
        <title>Unusual genome complexity in Lactobacillus salivarius JCM1046.</title>
        <authorList>
            <person name="Raftis E.J."/>
            <person name="Forde B.M."/>
            <person name="Claesson M.J."/>
            <person name="O'Toole P.W."/>
        </authorList>
    </citation>
    <scope>NUCLEOTIDE SEQUENCE [LARGE SCALE GENOMIC DNA]</scope>
    <source>
        <strain evidence="2 18">JCM1046</strain>
    </source>
</reference>
<dbReference type="EMBL" id="NBEY01000032">
    <property type="protein sequence ID" value="OQR25597.1"/>
    <property type="molecule type" value="Genomic_DNA"/>
</dbReference>
<dbReference type="EMBL" id="LXZO01000055">
    <property type="protein sequence ID" value="PAY48623.1"/>
    <property type="molecule type" value="Genomic_DNA"/>
</dbReference>
<dbReference type="EMBL" id="VSUB01000001">
    <property type="protein sequence ID" value="MYY64195.1"/>
    <property type="molecule type" value="Genomic_DNA"/>
</dbReference>
<evidence type="ECO:0000313" key="17">
    <source>
        <dbReference type="EMBL" id="WII29358.1"/>
    </source>
</evidence>
<reference evidence="4" key="10">
    <citation type="journal article" date="2021" name="PeerJ">
        <title>Extensive microbial diversity within the chicken gut microbiome revealed by metagenomics and culture.</title>
        <authorList>
            <person name="Gilroy R."/>
            <person name="Ravi A."/>
            <person name="Getino M."/>
            <person name="Pursley I."/>
            <person name="Horton D.L."/>
            <person name="Alikhan N.F."/>
            <person name="Baker D."/>
            <person name="Gharbi K."/>
            <person name="Hall N."/>
            <person name="Watson M."/>
            <person name="Adriaenssens E.M."/>
            <person name="Foster-Nyarko E."/>
            <person name="Jarju S."/>
            <person name="Secka A."/>
            <person name="Antonio M."/>
            <person name="Oren A."/>
            <person name="Chaudhuri R.R."/>
            <person name="La Ragione R."/>
            <person name="Hildebrand F."/>
            <person name="Pallen M.J."/>
        </authorList>
    </citation>
    <scope>NUCLEOTIDE SEQUENCE</scope>
    <source>
        <strain evidence="4">CHK189-29639</strain>
    </source>
</reference>
<reference evidence="16 30" key="12">
    <citation type="submission" date="2022-12" db="EMBL/GenBank/DDBJ databases">
        <title>Assessment of beneficial effects and identification of host adaptation-associated genes of Ligilactobacillus salivarius isolated from Meles meles.</title>
        <authorList>
            <person name="Wang Y."/>
        </authorList>
    </citation>
    <scope>NUCLEOTIDE SEQUENCE [LARGE SCALE GENOMIC DNA]</scope>
    <source>
        <strain evidence="16 30">S35</strain>
    </source>
</reference>
<evidence type="ECO:0000313" key="4">
    <source>
        <dbReference type="EMBL" id="HJG15686.1"/>
    </source>
</evidence>
<dbReference type="Proteomes" id="UP000471678">
    <property type="component" value="Unassembled WGS sequence"/>
</dbReference>
<reference evidence="22" key="5">
    <citation type="submission" date="2017-04" db="EMBL/GenBank/DDBJ databases">
        <title>Function of individual gut microbiota members based on whole genome sequencing of pure cultures obtained from chicken caecum.</title>
        <authorList>
            <person name="Medvecky M."/>
            <person name="Cejkova D."/>
            <person name="Polansky O."/>
            <person name="Karasova D."/>
            <person name="Kubasova T."/>
            <person name="Cizek A."/>
            <person name="Rychlik I."/>
        </authorList>
    </citation>
    <scope>NUCLEOTIDE SEQUENCE [LARGE SCALE GENOMIC DNA]</scope>
    <source>
        <strain evidence="22">An84</strain>
    </source>
</reference>
<dbReference type="RefSeq" id="WP_003703786.1">
    <property type="nucleotide sequence ID" value="NZ_CABMGV010000001.1"/>
</dbReference>
<reference evidence="15 24" key="7">
    <citation type="submission" date="2018-05" db="EMBL/GenBank/DDBJ databases">
        <title>Lactobacillus salivarius genome sequencing and assembly.</title>
        <authorList>
            <person name="Audisio C."/>
            <person name="Albarracin L."/>
            <person name="Torres M.J."/>
            <person name="Hebert E.M."/>
            <person name="Saavedra L."/>
        </authorList>
    </citation>
    <scope>NUCLEOTIDE SEQUENCE [LARGE SCALE GENOMIC DNA]</scope>
    <source>
        <strain evidence="15 24">A3iob</strain>
    </source>
</reference>
<evidence type="ECO:0000313" key="6">
    <source>
        <dbReference type="EMBL" id="MSE05956.1"/>
    </source>
</evidence>
<dbReference type="Proteomes" id="UP000029488">
    <property type="component" value="Chromosome"/>
</dbReference>
<organism evidence="2 18">
    <name type="scientific">Ligilactobacillus salivarius</name>
    <dbReference type="NCBI Taxonomy" id="1624"/>
    <lineage>
        <taxon>Bacteria</taxon>
        <taxon>Bacillati</taxon>
        <taxon>Bacillota</taxon>
        <taxon>Bacilli</taxon>
        <taxon>Lactobacillales</taxon>
        <taxon>Lactobacillaceae</taxon>
        <taxon>Ligilactobacillus</taxon>
    </lineage>
</organism>
<evidence type="ECO:0000313" key="8">
    <source>
        <dbReference type="EMBL" id="MYY64195.1"/>
    </source>
</evidence>
<keyword evidence="1" id="KW-0472">Membrane</keyword>
<reference evidence="3 21" key="4">
    <citation type="submission" date="2017-04" db="EMBL/GenBank/DDBJ databases">
        <title>Complete genome sequence of Lactobacillus salivarius ZLS006, a probiotic strain isolated from healthy piglet.</title>
        <authorList>
            <person name="Zhang D."/>
        </authorList>
    </citation>
    <scope>NUCLEOTIDE SEQUENCE [LARGE SCALE GENOMIC DNA]</scope>
    <source>
        <strain evidence="3 21">ZLS006</strain>
    </source>
</reference>
<name>A0A089RV27_9LACO</name>
<evidence type="ECO:0000256" key="1">
    <source>
        <dbReference type="SAM" id="Phobius"/>
    </source>
</evidence>
<dbReference type="Proteomes" id="UP000192353">
    <property type="component" value="Unassembled WGS sequence"/>
</dbReference>
<evidence type="ECO:0000313" key="16">
    <source>
        <dbReference type="EMBL" id="WHS16888.1"/>
    </source>
</evidence>
<dbReference type="GeneID" id="89465561"/>
<protein>
    <submittedName>
        <fullName evidence="2">Putative membrane spanning protein</fullName>
    </submittedName>
</protein>
<evidence type="ECO:0000313" key="22">
    <source>
        <dbReference type="Proteomes" id="UP000196255"/>
    </source>
</evidence>
<reference evidence="4" key="11">
    <citation type="submission" date="2021-09" db="EMBL/GenBank/DDBJ databases">
        <authorList>
            <person name="Gilroy R."/>
        </authorList>
    </citation>
    <scope>NUCLEOTIDE SEQUENCE</scope>
    <source>
        <strain evidence="4">CHK189-29639</strain>
    </source>
</reference>
<evidence type="ECO:0000313" key="24">
    <source>
        <dbReference type="Proteomes" id="UP000245607"/>
    </source>
</evidence>
<dbReference type="EMBL" id="CP114509">
    <property type="protein sequence ID" value="WHS16888.1"/>
    <property type="molecule type" value="Genomic_DNA"/>
</dbReference>
<evidence type="ECO:0000313" key="28">
    <source>
        <dbReference type="Proteomes" id="UP000471300"/>
    </source>
</evidence>
<reference evidence="13" key="6">
    <citation type="journal article" date="2018" name="BMC Genomics">
        <title>Whole genome sequencing and function prediction of 133 gut anaerobes isolated from chicken caecum in pure cultures.</title>
        <authorList>
            <person name="Medvecky M."/>
            <person name="Cejkova D."/>
            <person name="Polansky O."/>
            <person name="Karasova D."/>
            <person name="Kubasova T."/>
            <person name="Cizek A."/>
            <person name="Rychlik I."/>
        </authorList>
    </citation>
    <scope>NUCLEOTIDE SEQUENCE</scope>
    <source>
        <strain evidence="13">An84</strain>
    </source>
</reference>
<reference evidence="14 23" key="2">
    <citation type="submission" date="2016-05" db="EMBL/GenBank/DDBJ databases">
        <authorList>
            <person name="Lee J.-Y."/>
            <person name="Kim E.B."/>
            <person name="Choi Y.-J."/>
        </authorList>
    </citation>
    <scope>NUCLEOTIDE SEQUENCE [LARGE SCALE GENOMIC DNA]</scope>
    <source>
        <strain evidence="14 23">KLA006</strain>
    </source>
</reference>
<feature type="transmembrane region" description="Helical" evidence="1">
    <location>
        <begin position="33"/>
        <end position="54"/>
    </location>
</feature>
<dbReference type="Proteomes" id="UP000470980">
    <property type="component" value="Unassembled WGS sequence"/>
</dbReference>
<dbReference type="Proteomes" id="UP000467635">
    <property type="component" value="Unassembled WGS sequence"/>
</dbReference>
<dbReference type="Proteomes" id="UP001231316">
    <property type="component" value="Chromosome"/>
</dbReference>
<reference evidence="27 28" key="9">
    <citation type="journal article" date="2020" name="Food Funct.">
        <title>Screening of Lactobacillus salivarius strains from the feces of Chinese populations and the evaluation of their effects against intestinal inflammation in mice.</title>
        <authorList>
            <person name="Zhai Q."/>
            <person name="Shen X."/>
            <person name="Cen S."/>
            <person name="Zhang C."/>
            <person name="Tian F."/>
            <person name="Zhao J."/>
            <person name="Zhang H."/>
            <person name="Xue Y."/>
            <person name="Chen W."/>
        </authorList>
    </citation>
    <scope>NUCLEOTIDE SEQUENCE [LARGE SCALE GENOMIC DNA]</scope>
    <source>
        <strain evidence="8 29">FYNDL5_1.scaf</strain>
        <strain evidence="10 28">FZJTZ28M4.scaf</strain>
        <strain evidence="9 27">FZJTZ9M6.scaf</strain>
    </source>
</reference>
<dbReference type="Proteomes" id="UP000218139">
    <property type="component" value="Unassembled WGS sequence"/>
</dbReference>
<evidence type="ECO:0000313" key="13">
    <source>
        <dbReference type="EMBL" id="OUN19131.1"/>
    </source>
</evidence>
<reference evidence="5" key="14">
    <citation type="submission" date="2023-07" db="EMBL/GenBank/DDBJ databases">
        <title>Complete genome sequence of Ligilactobacillus salivarius SRCM217594 isolated from Gallus gallus domesticus feces.</title>
        <authorList>
            <person name="Yang H.-G."/>
            <person name="Ryu M.-S."/>
            <person name="Ha G.-S."/>
            <person name="Yang H.-J."/>
            <person name="Jeong D.-Y."/>
        </authorList>
    </citation>
    <scope>NUCLEOTIDE SEQUENCE</scope>
    <source>
        <strain evidence="5">SRCM217594</strain>
    </source>
</reference>
<evidence type="ECO:0000313" key="3">
    <source>
        <dbReference type="EMBL" id="ARU19426.1"/>
    </source>
</evidence>
<evidence type="ECO:0000313" key="11">
    <source>
        <dbReference type="EMBL" id="OQQ90431.1"/>
    </source>
</evidence>
<dbReference type="EMBL" id="CP007646">
    <property type="protein sequence ID" value="AIR10447.1"/>
    <property type="molecule type" value="Genomic_DNA"/>
</dbReference>
<gene>
    <name evidence="14" type="ORF">A8C52_04810</name>
    <name evidence="13" type="ORF">B5G36_02590</name>
    <name evidence="12" type="ORF">B6U37_03670</name>
    <name evidence="11" type="ORF">B6U56_03870</name>
    <name evidence="3" type="ORF">B7R82_05270</name>
    <name evidence="15" type="ORF">DB362_03115</name>
    <name evidence="10" type="ORF">FYL06_02955</name>
    <name evidence="9" type="ORF">FYL10_01115</name>
    <name evidence="8" type="ORF">FYL25_01875</name>
    <name evidence="7" type="ORF">GKC33_09315</name>
    <name evidence="6" type="ORF">GKC34_09135</name>
    <name evidence="4" type="ORF">K8V06_06060</name>
    <name evidence="2" type="ORF">LSJ_0759</name>
    <name evidence="16" type="ORF">O2U02_05115</name>
    <name evidence="17" type="ORF">QFE45_04420</name>
    <name evidence="5" type="ORF">QYC35_04685</name>
</gene>
<evidence type="ECO:0000313" key="21">
    <source>
        <dbReference type="Proteomes" id="UP000195378"/>
    </source>
</evidence>
<dbReference type="EMBL" id="WKKZ01000505">
    <property type="protein sequence ID" value="MSE05956.1"/>
    <property type="molecule type" value="Genomic_DNA"/>
</dbReference>
<evidence type="ECO:0000313" key="5">
    <source>
        <dbReference type="EMBL" id="MDN4833530.1"/>
    </source>
</evidence>
<dbReference type="EMBL" id="NFHF01000004">
    <property type="protein sequence ID" value="OUN19131.1"/>
    <property type="molecule type" value="Genomic_DNA"/>
</dbReference>
<feature type="transmembrane region" description="Helical" evidence="1">
    <location>
        <begin position="9"/>
        <end position="27"/>
    </location>
</feature>
<dbReference type="Proteomes" id="UP000196255">
    <property type="component" value="Unassembled WGS sequence"/>
</dbReference>
<evidence type="ECO:0000313" key="12">
    <source>
        <dbReference type="EMBL" id="OQR25597.1"/>
    </source>
</evidence>
<evidence type="ECO:0000313" key="9">
    <source>
        <dbReference type="EMBL" id="MYY72296.1"/>
    </source>
</evidence>
<evidence type="ECO:0000313" key="26">
    <source>
        <dbReference type="Proteomes" id="UP000467635"/>
    </source>
</evidence>
<evidence type="ECO:0000313" key="18">
    <source>
        <dbReference type="Proteomes" id="UP000029488"/>
    </source>
</evidence>
<dbReference type="Proteomes" id="UP000245607">
    <property type="component" value="Unassembled WGS sequence"/>
</dbReference>
<dbReference type="KEGG" id="lsj:LSJ_0759"/>
<reference evidence="17" key="13">
    <citation type="submission" date="2023-04" db="EMBL/GenBank/DDBJ databases">
        <title>Four porcine-derived lactic acid bacteria strains analyses and their evaluation as potential probiotics based on genomics.</title>
        <authorList>
            <person name="Niu D."/>
        </authorList>
    </citation>
    <scope>NUCLEOTIDE SEQUENCE</scope>
    <source>
        <strain evidence="17">ZSA5</strain>
    </source>
</reference>
<evidence type="ECO:0000313" key="30">
    <source>
        <dbReference type="Proteomes" id="UP001224533"/>
    </source>
</evidence>
<dbReference type="Proteomes" id="UP001224533">
    <property type="component" value="Chromosome"/>
</dbReference>
<dbReference type="Proteomes" id="UP000195378">
    <property type="component" value="Chromosome"/>
</dbReference>
<dbReference type="EMBL" id="WKKX01000488">
    <property type="protein sequence ID" value="MSE08882.1"/>
    <property type="molecule type" value="Genomic_DNA"/>
</dbReference>
<dbReference type="EMBL" id="VSTU01000002">
    <property type="protein sequence ID" value="MYZ65920.1"/>
    <property type="molecule type" value="Genomic_DNA"/>
</dbReference>